<dbReference type="AlphaFoldDB" id="A0A0A9YU91"/>
<proteinExistence type="predicted"/>
<reference evidence="1" key="1">
    <citation type="journal article" date="2014" name="PLoS ONE">
        <title>Transcriptome-Based Identification of ABC Transporters in the Western Tarnished Plant Bug Lygus hesperus.</title>
        <authorList>
            <person name="Hull J.J."/>
            <person name="Chaney K."/>
            <person name="Geib S.M."/>
            <person name="Fabrick J.A."/>
            <person name="Brent C.S."/>
            <person name="Walsh D."/>
            <person name="Lavine L.C."/>
        </authorList>
    </citation>
    <scope>NUCLEOTIDE SEQUENCE</scope>
</reference>
<evidence type="ECO:0000313" key="2">
    <source>
        <dbReference type="EMBL" id="JAQ16721.1"/>
    </source>
</evidence>
<evidence type="ECO:0000313" key="1">
    <source>
        <dbReference type="EMBL" id="JAG35191.1"/>
    </source>
</evidence>
<sequence length="100" mass="11551">MFIQQIVIIDAYTLRMGSSSQHAPIHQSTIMEPHHQYSNNSSKDDGTSIVTGNDELQFLRHLVDDADKVPHVRGVKRPDRMSYIDFLCWAHKKISFQLTR</sequence>
<accession>A0A0A9YU91</accession>
<reference evidence="2" key="3">
    <citation type="journal article" date="2016" name="Gigascience">
        <title>De novo construction of an expanded transcriptome assembly for the western tarnished plant bug, Lygus hesperus.</title>
        <authorList>
            <person name="Tassone E.E."/>
            <person name="Geib S.M."/>
            <person name="Hall B."/>
            <person name="Fabrick J.A."/>
            <person name="Brent C.S."/>
            <person name="Hull J.J."/>
        </authorList>
    </citation>
    <scope>NUCLEOTIDE SEQUENCE</scope>
</reference>
<dbReference type="EMBL" id="GBHO01008413">
    <property type="protein sequence ID" value="JAG35191.1"/>
    <property type="molecule type" value="Transcribed_RNA"/>
</dbReference>
<reference evidence="1" key="2">
    <citation type="submission" date="2014-07" db="EMBL/GenBank/DDBJ databases">
        <authorList>
            <person name="Hull J."/>
        </authorList>
    </citation>
    <scope>NUCLEOTIDE SEQUENCE</scope>
</reference>
<gene>
    <name evidence="1" type="primary">PDE6C</name>
    <name evidence="1" type="ORF">CM83_101146</name>
    <name evidence="2" type="ORF">g.96288</name>
</gene>
<name>A0A0A9YU91_LYGHE</name>
<dbReference type="EMBL" id="GDHC01001908">
    <property type="protein sequence ID" value="JAQ16721.1"/>
    <property type="molecule type" value="Transcribed_RNA"/>
</dbReference>
<protein>
    <submittedName>
        <fullName evidence="1">Cone cGMP-specific 3',5'-cyclic phosphodiesterase subunit alpha</fullName>
    </submittedName>
</protein>
<organism evidence="1">
    <name type="scientific">Lygus hesperus</name>
    <name type="common">Western plant bug</name>
    <dbReference type="NCBI Taxonomy" id="30085"/>
    <lineage>
        <taxon>Eukaryota</taxon>
        <taxon>Metazoa</taxon>
        <taxon>Ecdysozoa</taxon>
        <taxon>Arthropoda</taxon>
        <taxon>Hexapoda</taxon>
        <taxon>Insecta</taxon>
        <taxon>Pterygota</taxon>
        <taxon>Neoptera</taxon>
        <taxon>Paraneoptera</taxon>
        <taxon>Hemiptera</taxon>
        <taxon>Heteroptera</taxon>
        <taxon>Panheteroptera</taxon>
        <taxon>Cimicomorpha</taxon>
        <taxon>Miridae</taxon>
        <taxon>Mirini</taxon>
        <taxon>Lygus</taxon>
    </lineage>
</organism>